<accession>A0A2W1NJW4</accession>
<dbReference type="EMBL" id="QKSB01000014">
    <property type="protein sequence ID" value="PZE15912.1"/>
    <property type="molecule type" value="Genomic_DNA"/>
</dbReference>
<dbReference type="Proteomes" id="UP000249248">
    <property type="component" value="Unassembled WGS sequence"/>
</dbReference>
<dbReference type="AlphaFoldDB" id="A0A2W1NJW4"/>
<reference evidence="2 3" key="1">
    <citation type="submission" date="2018-06" db="EMBL/GenBank/DDBJ databases">
        <title>The draft genome sequence of Crocinitomix sp. SM1701.</title>
        <authorList>
            <person name="Zhang X."/>
        </authorList>
    </citation>
    <scope>NUCLEOTIDE SEQUENCE [LARGE SCALE GENOMIC DNA]</scope>
    <source>
        <strain evidence="2 3">SM1701</strain>
    </source>
</reference>
<proteinExistence type="predicted"/>
<keyword evidence="3" id="KW-1185">Reference proteome</keyword>
<dbReference type="RefSeq" id="WP_111064414.1">
    <property type="nucleotide sequence ID" value="NZ_JBHUCU010000012.1"/>
</dbReference>
<gene>
    <name evidence="2" type="ORF">DNU06_15500</name>
</gene>
<comment type="caution">
    <text evidence="2">The sequence shown here is derived from an EMBL/GenBank/DDBJ whole genome shotgun (WGS) entry which is preliminary data.</text>
</comment>
<feature type="signal peptide" evidence="1">
    <location>
        <begin position="1"/>
        <end position="20"/>
    </location>
</feature>
<evidence type="ECO:0000256" key="1">
    <source>
        <dbReference type="SAM" id="SignalP"/>
    </source>
</evidence>
<sequence>MKKTITLLLTLTTMSVGLNAQTLQEKLAAKILEKTGVAKKMEDKANATSTPLDPNVSNSKIGMTWEDKEYDYFNSLGQPDGYRKVKIEKAGDEVTAVWIGTMKYVPDEKGKSDFVRYFIREKDARFAVGFTEERILIYQVHNGGTTLSNNGSVNKGATKPEFAQFLSYVESAKTNQEAELAAYAKNESAAADKAAAVKKEKWSIEGKKVSKIEIIDLDAAHSKGYYRSFSFQMKATLANGKTISTRDGGFWSDYEITYANADIKNKTIQDTRFVKDDKVIITVKSKFDSKIVATADLVMDYSESLTMDFNSKNWGKSGTPMKIEAKQRKHAVTGKDVIMLRVTDLSGWAQPKYLIIDANQSLIVWTKGHKGYKTAGNGNETGPGENGGNGGDITVYKDSNVTSLTVEYTTDGGIGGAGTYGYNRGSNGRDGKYKEIIKAVNF</sequence>
<protein>
    <submittedName>
        <fullName evidence="2">Uncharacterized protein</fullName>
    </submittedName>
</protein>
<name>A0A2W1NJW4_9FLAO</name>
<organism evidence="2 3">
    <name type="scientific">Putridiphycobacter roseus</name>
    <dbReference type="NCBI Taxonomy" id="2219161"/>
    <lineage>
        <taxon>Bacteria</taxon>
        <taxon>Pseudomonadati</taxon>
        <taxon>Bacteroidota</taxon>
        <taxon>Flavobacteriia</taxon>
        <taxon>Flavobacteriales</taxon>
        <taxon>Crocinitomicaceae</taxon>
        <taxon>Putridiphycobacter</taxon>
    </lineage>
</organism>
<evidence type="ECO:0000313" key="3">
    <source>
        <dbReference type="Proteomes" id="UP000249248"/>
    </source>
</evidence>
<evidence type="ECO:0000313" key="2">
    <source>
        <dbReference type="EMBL" id="PZE15912.1"/>
    </source>
</evidence>
<feature type="chain" id="PRO_5015915269" evidence="1">
    <location>
        <begin position="21"/>
        <end position="442"/>
    </location>
</feature>
<keyword evidence="1" id="KW-0732">Signal</keyword>